<name>A0A0J1GQI9_9GAMM</name>
<dbReference type="EMBL" id="LDOV01000010">
    <property type="protein sequence ID" value="KLV02035.1"/>
    <property type="molecule type" value="Genomic_DNA"/>
</dbReference>
<accession>A0A0J1GQI9</accession>
<evidence type="ECO:0000313" key="2">
    <source>
        <dbReference type="Proteomes" id="UP000036426"/>
    </source>
</evidence>
<dbReference type="Proteomes" id="UP000036426">
    <property type="component" value="Unassembled WGS sequence"/>
</dbReference>
<gene>
    <name evidence="1" type="ORF">ABT58_06530</name>
</gene>
<dbReference type="PATRIC" id="fig|754436.4.peg.1397"/>
<proteinExistence type="predicted"/>
<protein>
    <submittedName>
        <fullName evidence="1">Uncharacterized protein</fullName>
    </submittedName>
</protein>
<sequence length="60" mass="6777">MWHKSHGLDEKSSDILILGDYLAVMLVDLHKRKNHPCRLMIDRGIFVLNSCGESSNIAVV</sequence>
<evidence type="ECO:0000313" key="1">
    <source>
        <dbReference type="EMBL" id="KLV02035.1"/>
    </source>
</evidence>
<reference evidence="1 2" key="1">
    <citation type="submission" date="2015-05" db="EMBL/GenBank/DDBJ databases">
        <title>Photobacterium galathea sp. nov.</title>
        <authorList>
            <person name="Machado H."/>
            <person name="Gram L."/>
        </authorList>
    </citation>
    <scope>NUCLEOTIDE SEQUENCE [LARGE SCALE GENOMIC DNA]</scope>
    <source>
        <strain evidence="1 2">DSM 25995</strain>
    </source>
</reference>
<keyword evidence="2" id="KW-1185">Reference proteome</keyword>
<organism evidence="1 2">
    <name type="scientific">Photobacterium aphoticum</name>
    <dbReference type="NCBI Taxonomy" id="754436"/>
    <lineage>
        <taxon>Bacteria</taxon>
        <taxon>Pseudomonadati</taxon>
        <taxon>Pseudomonadota</taxon>
        <taxon>Gammaproteobacteria</taxon>
        <taxon>Vibrionales</taxon>
        <taxon>Vibrionaceae</taxon>
        <taxon>Photobacterium</taxon>
    </lineage>
</organism>
<comment type="caution">
    <text evidence="1">The sequence shown here is derived from an EMBL/GenBank/DDBJ whole genome shotgun (WGS) entry which is preliminary data.</text>
</comment>
<dbReference type="AlphaFoldDB" id="A0A0J1GQI9"/>